<feature type="coiled-coil region" evidence="1">
    <location>
        <begin position="611"/>
        <end position="652"/>
    </location>
</feature>
<reference evidence="3 4" key="1">
    <citation type="submission" date="2018-04" db="EMBL/GenBank/DDBJ databases">
        <authorList>
            <person name="Vogel A."/>
        </authorList>
    </citation>
    <scope>NUCLEOTIDE SEQUENCE [LARGE SCALE GENOMIC DNA]</scope>
</reference>
<evidence type="ECO:0000313" key="4">
    <source>
        <dbReference type="Proteomes" id="UP000595140"/>
    </source>
</evidence>
<dbReference type="AlphaFoldDB" id="A0A484NT67"/>
<keyword evidence="1" id="KW-0175">Coiled coil</keyword>
<feature type="region of interest" description="Disordered" evidence="2">
    <location>
        <begin position="197"/>
        <end position="225"/>
    </location>
</feature>
<protein>
    <submittedName>
        <fullName evidence="3">Uncharacterized protein</fullName>
    </submittedName>
</protein>
<feature type="coiled-coil region" evidence="1">
    <location>
        <begin position="474"/>
        <end position="561"/>
    </location>
</feature>
<proteinExistence type="predicted"/>
<dbReference type="Proteomes" id="UP000595140">
    <property type="component" value="Unassembled WGS sequence"/>
</dbReference>
<evidence type="ECO:0000256" key="2">
    <source>
        <dbReference type="SAM" id="MobiDB-lite"/>
    </source>
</evidence>
<dbReference type="EMBL" id="OOIL02006863">
    <property type="protein sequence ID" value="VFR03227.1"/>
    <property type="molecule type" value="Genomic_DNA"/>
</dbReference>
<accession>A0A484NT67</accession>
<feature type="compositionally biased region" description="Polar residues" evidence="2">
    <location>
        <begin position="302"/>
        <end position="323"/>
    </location>
</feature>
<feature type="compositionally biased region" description="Polar residues" evidence="2">
    <location>
        <begin position="215"/>
        <end position="225"/>
    </location>
</feature>
<sequence>MAPPATWIHESSIIKEDELQELAEFLSRGFRIHHPDVVGGISLSHNSDPQKYMVMHYHSIENGFRLPLHGLCCALDRTPTVDEFIVLFSIRGAFPYYSLFPHPQSPIFERVESKIDKWARCYFVIEFPVHSPIDLLGVVRRSSLSRTPFAAIPLAEAAYNALREKGGLISHHSLQDDMLYKKADFYYPLGPDPIPFEGVSSPERSKAPPVVESNRAGSSSGNQAQGNTTALAICKPSAALDAIAISAIPGLRKPTPSQKRPREGVTDDDFLPKKSKGDELPHPDSLDREADEFSDQAALQRPTVQPQSAVENSSPPTAATSQGMEEEAKSQKEPEAFPAMEKEVGGQKEPDASPGTERDWETTGTGGTAFRRSTPSLQFPYPAQVHTTNLSRLQGGLGRFFSRFEFLQASHWTIQVNLEKMRGSVQDPIIPQARPDLLALDVLYSMEQAQESLLTLTEEYLGGAWGNCRAMVVLKDKELAARALQQKVGSLEQQVQALQEENARLKADGSAELMAERSRVKSLQEQIATYQRTTQNLETQFEKLQEQFSSLESKVSALEGKEGSLKAELVERESWISELENSLQGAKQEGARFSELMLKHLGLKRIALDKMEMERKTANELRSKVGELEKTMAFHQEEVAALTARAETLDEEGKFDMQSCMYEAIQSGHPAHRSLDDLISHYGLPLPLPPPDSRANLGS</sequence>
<feature type="region of interest" description="Disordered" evidence="2">
    <location>
        <begin position="251"/>
        <end position="375"/>
    </location>
</feature>
<evidence type="ECO:0000313" key="3">
    <source>
        <dbReference type="EMBL" id="VFR03227.1"/>
    </source>
</evidence>
<feature type="compositionally biased region" description="Basic and acidic residues" evidence="2">
    <location>
        <begin position="326"/>
        <end position="361"/>
    </location>
</feature>
<keyword evidence="4" id="KW-1185">Reference proteome</keyword>
<name>A0A484NT67_9ASTE</name>
<organism evidence="3 4">
    <name type="scientific">Cuscuta campestris</name>
    <dbReference type="NCBI Taxonomy" id="132261"/>
    <lineage>
        <taxon>Eukaryota</taxon>
        <taxon>Viridiplantae</taxon>
        <taxon>Streptophyta</taxon>
        <taxon>Embryophyta</taxon>
        <taxon>Tracheophyta</taxon>
        <taxon>Spermatophyta</taxon>
        <taxon>Magnoliopsida</taxon>
        <taxon>eudicotyledons</taxon>
        <taxon>Gunneridae</taxon>
        <taxon>Pentapetalae</taxon>
        <taxon>asterids</taxon>
        <taxon>lamiids</taxon>
        <taxon>Solanales</taxon>
        <taxon>Convolvulaceae</taxon>
        <taxon>Cuscuteae</taxon>
        <taxon>Cuscuta</taxon>
        <taxon>Cuscuta subgen. Grammica</taxon>
        <taxon>Cuscuta sect. Cleistogrammica</taxon>
    </lineage>
</organism>
<dbReference type="OrthoDB" id="671678at2759"/>
<gene>
    <name evidence="3" type="ORF">CCAM_LOCUS45002</name>
</gene>
<dbReference type="Gene3D" id="1.20.5.340">
    <property type="match status" value="1"/>
</dbReference>
<feature type="compositionally biased region" description="Basic and acidic residues" evidence="2">
    <location>
        <begin position="260"/>
        <end position="288"/>
    </location>
</feature>
<evidence type="ECO:0000256" key="1">
    <source>
        <dbReference type="SAM" id="Coils"/>
    </source>
</evidence>